<proteinExistence type="predicted"/>
<protein>
    <submittedName>
        <fullName evidence="1">Uncharacterized protein</fullName>
    </submittedName>
</protein>
<dbReference type="EMBL" id="DS268169">
    <property type="protein sequence ID" value="KMU79057.1"/>
    <property type="molecule type" value="Genomic_DNA"/>
</dbReference>
<accession>A0A0J8TYK3</accession>
<name>A0A0J8TYK3_COCIT</name>
<dbReference type="Proteomes" id="UP000054559">
    <property type="component" value="Unassembled WGS sequence"/>
</dbReference>
<sequence length="47" mass="4956">MPWDIQLVYGRAGTDGAGCAMGLPIHGCNIGPGNHLHRSNTRTRVPG</sequence>
<evidence type="ECO:0000313" key="1">
    <source>
        <dbReference type="EMBL" id="KMU79057.1"/>
    </source>
</evidence>
<reference evidence="2" key="1">
    <citation type="journal article" date="2010" name="Genome Res.">
        <title>Population genomic sequencing of Coccidioides fungi reveals recent hybridization and transposon control.</title>
        <authorList>
            <person name="Neafsey D.E."/>
            <person name="Barker B.M."/>
            <person name="Sharpton T.J."/>
            <person name="Stajich J.E."/>
            <person name="Park D.J."/>
            <person name="Whiston E."/>
            <person name="Hung C.-Y."/>
            <person name="McMahan C."/>
            <person name="White J."/>
            <person name="Sykes S."/>
            <person name="Heiman D."/>
            <person name="Young S."/>
            <person name="Zeng Q."/>
            <person name="Abouelleil A."/>
            <person name="Aftuck L."/>
            <person name="Bessette D."/>
            <person name="Brown A."/>
            <person name="FitzGerald M."/>
            <person name="Lui A."/>
            <person name="Macdonald J.P."/>
            <person name="Priest M."/>
            <person name="Orbach M.J."/>
            <person name="Galgiani J.N."/>
            <person name="Kirkland T.N."/>
            <person name="Cole G.T."/>
            <person name="Birren B.W."/>
            <person name="Henn M.R."/>
            <person name="Taylor J.W."/>
            <person name="Rounsley S.D."/>
        </authorList>
    </citation>
    <scope>NUCLEOTIDE SEQUENCE [LARGE SCALE GENOMIC DNA]</scope>
    <source>
        <strain evidence="2">RMSCC 3703</strain>
    </source>
</reference>
<organism evidence="1 2">
    <name type="scientific">Coccidioides immitis RMSCC 3703</name>
    <dbReference type="NCBI Taxonomy" id="454286"/>
    <lineage>
        <taxon>Eukaryota</taxon>
        <taxon>Fungi</taxon>
        <taxon>Dikarya</taxon>
        <taxon>Ascomycota</taxon>
        <taxon>Pezizomycotina</taxon>
        <taxon>Eurotiomycetes</taxon>
        <taxon>Eurotiomycetidae</taxon>
        <taxon>Onygenales</taxon>
        <taxon>Onygenaceae</taxon>
        <taxon>Coccidioides</taxon>
    </lineage>
</organism>
<evidence type="ECO:0000313" key="2">
    <source>
        <dbReference type="Proteomes" id="UP000054559"/>
    </source>
</evidence>
<gene>
    <name evidence="1" type="ORF">CISG_07364</name>
</gene>
<dbReference type="AlphaFoldDB" id="A0A0J8TYK3"/>